<dbReference type="PIRSF" id="PIRSF015617">
    <property type="entry name" value="Adensltrnsf_CobA"/>
    <property type="match status" value="1"/>
</dbReference>
<dbReference type="EMBL" id="CP015506">
    <property type="protein sequence ID" value="AND40422.1"/>
    <property type="molecule type" value="Genomic_DNA"/>
</dbReference>
<name>A0A160MC14_9BACI</name>
<evidence type="ECO:0000313" key="1">
    <source>
        <dbReference type="EMBL" id="AND40422.1"/>
    </source>
</evidence>
<dbReference type="SUPFAM" id="SSF52540">
    <property type="entry name" value="P-loop containing nucleoside triphosphate hydrolases"/>
    <property type="match status" value="1"/>
</dbReference>
<dbReference type="Gene3D" id="3.40.50.300">
    <property type="entry name" value="P-loop containing nucleotide triphosphate hydrolases"/>
    <property type="match status" value="1"/>
</dbReference>
<dbReference type="GO" id="GO:0009236">
    <property type="term" value="P:cobalamin biosynthetic process"/>
    <property type="evidence" value="ECO:0007669"/>
    <property type="project" value="InterPro"/>
</dbReference>
<dbReference type="InterPro" id="IPR003724">
    <property type="entry name" value="CblAdoTrfase_CobA"/>
</dbReference>
<dbReference type="AlphaFoldDB" id="A0A160MC14"/>
<dbReference type="Proteomes" id="UP000077856">
    <property type="component" value="Chromosome"/>
</dbReference>
<dbReference type="InterPro" id="IPR027417">
    <property type="entry name" value="P-loop_NTPase"/>
</dbReference>
<proteinExistence type="predicted"/>
<dbReference type="Pfam" id="PF02572">
    <property type="entry name" value="CobA_CobO_BtuR"/>
    <property type="match status" value="1"/>
</dbReference>
<reference evidence="1 2" key="1">
    <citation type="submission" date="2016-04" db="EMBL/GenBank/DDBJ databases">
        <title>Complete genome sequence of Bacillus oceanisediminis strain 2691.</title>
        <authorList>
            <person name="Jeong H."/>
            <person name="Kim H.J."/>
            <person name="Lee D.-W."/>
        </authorList>
    </citation>
    <scope>NUCLEOTIDE SEQUENCE [LARGE SCALE GENOMIC DNA]</scope>
    <source>
        <strain evidence="1 2">2691</strain>
    </source>
</reference>
<dbReference type="eggNOG" id="COG2109">
    <property type="taxonomic scope" value="Bacteria"/>
</dbReference>
<organism evidence="1 2">
    <name type="scientific">Cytobacillus oceanisediminis 2691</name>
    <dbReference type="NCBI Taxonomy" id="1196031"/>
    <lineage>
        <taxon>Bacteria</taxon>
        <taxon>Bacillati</taxon>
        <taxon>Bacillota</taxon>
        <taxon>Bacilli</taxon>
        <taxon>Bacillales</taxon>
        <taxon>Bacillaceae</taxon>
        <taxon>Cytobacillus</taxon>
    </lineage>
</organism>
<dbReference type="PANTHER" id="PTHR46638">
    <property type="entry name" value="CORRINOID ADENOSYLTRANSFERASE"/>
    <property type="match status" value="1"/>
</dbReference>
<dbReference type="RefSeq" id="WP_009334122.1">
    <property type="nucleotide sequence ID" value="NZ_CP015506.1"/>
</dbReference>
<dbReference type="PANTHER" id="PTHR46638:SF1">
    <property type="entry name" value="CORRINOID ADENOSYLTRANSFERASE"/>
    <property type="match status" value="1"/>
</dbReference>
<dbReference type="GO" id="GO:0008817">
    <property type="term" value="F:corrinoid adenosyltransferase activity"/>
    <property type="evidence" value="ECO:0007669"/>
    <property type="project" value="InterPro"/>
</dbReference>
<dbReference type="GO" id="GO:0005524">
    <property type="term" value="F:ATP binding"/>
    <property type="evidence" value="ECO:0007669"/>
    <property type="project" value="InterPro"/>
</dbReference>
<sequence>MAQKGMLLVYTGDGKGKTTASLGVALRAIGRGMKVKYYQFIKSPERTYGEQLALRKLGIETVQLGIGFTWTKTPEEHRQALAIAWQTVKHELKDETTDVLVLDELNNALAITRFPIDDVLPLSEVVDAIQNRPKKMHLVITGRSAHPAILELADLVSTIDATKHYYAEQDVKAMKGLEF</sequence>
<keyword evidence="1" id="KW-0808">Transferase</keyword>
<protein>
    <submittedName>
        <fullName evidence="1">Cob(I)yrinic acid a,c-diamide adenosyltransferase</fullName>
    </submittedName>
</protein>
<evidence type="ECO:0000313" key="2">
    <source>
        <dbReference type="Proteomes" id="UP000077856"/>
    </source>
</evidence>
<dbReference type="STRING" id="1196031.A361_15090"/>
<gene>
    <name evidence="1" type="ORF">A361_15090</name>
</gene>
<dbReference type="KEGG" id="bon:A361_15090"/>
<accession>A0A160MC14</accession>